<dbReference type="Proteomes" id="UP000284706">
    <property type="component" value="Unassembled WGS sequence"/>
</dbReference>
<name>A0A409WAC8_9AGAR</name>
<sequence length="144" mass="15504">MSCRVDDDPAESSTQFLFTPRKRKTVTYDSPSTKAHQPPTRSPSPSQRTIPHIQTPITLLASQFQNPNFQRITAPPSSTATSRAAEHPAPKIRTSQNAVVTLAVWGLESRLWRSLTFLGAGSSLEAGDSKMILGFGSGLPSKGG</sequence>
<keyword evidence="3" id="KW-1185">Reference proteome</keyword>
<proteinExistence type="predicted"/>
<evidence type="ECO:0000313" key="3">
    <source>
        <dbReference type="Proteomes" id="UP000284706"/>
    </source>
</evidence>
<comment type="caution">
    <text evidence="2">The sequence shown here is derived from an EMBL/GenBank/DDBJ whole genome shotgun (WGS) entry which is preliminary data.</text>
</comment>
<evidence type="ECO:0000313" key="2">
    <source>
        <dbReference type="EMBL" id="PPQ75455.1"/>
    </source>
</evidence>
<organism evidence="2 3">
    <name type="scientific">Gymnopilus dilepis</name>
    <dbReference type="NCBI Taxonomy" id="231916"/>
    <lineage>
        <taxon>Eukaryota</taxon>
        <taxon>Fungi</taxon>
        <taxon>Dikarya</taxon>
        <taxon>Basidiomycota</taxon>
        <taxon>Agaricomycotina</taxon>
        <taxon>Agaricomycetes</taxon>
        <taxon>Agaricomycetidae</taxon>
        <taxon>Agaricales</taxon>
        <taxon>Agaricineae</taxon>
        <taxon>Hymenogastraceae</taxon>
        <taxon>Gymnopilus</taxon>
    </lineage>
</organism>
<dbReference type="InParanoid" id="A0A409WAC8"/>
<reference evidence="2 3" key="1">
    <citation type="journal article" date="2018" name="Evol. Lett.">
        <title>Horizontal gene cluster transfer increased hallucinogenic mushroom diversity.</title>
        <authorList>
            <person name="Reynolds H.T."/>
            <person name="Vijayakumar V."/>
            <person name="Gluck-Thaler E."/>
            <person name="Korotkin H.B."/>
            <person name="Matheny P.B."/>
            <person name="Slot J.C."/>
        </authorList>
    </citation>
    <scope>NUCLEOTIDE SEQUENCE [LARGE SCALE GENOMIC DNA]</scope>
    <source>
        <strain evidence="2 3">SRW20</strain>
    </source>
</reference>
<evidence type="ECO:0000256" key="1">
    <source>
        <dbReference type="SAM" id="MobiDB-lite"/>
    </source>
</evidence>
<feature type="region of interest" description="Disordered" evidence="1">
    <location>
        <begin position="1"/>
        <end position="50"/>
    </location>
</feature>
<accession>A0A409WAC8</accession>
<protein>
    <submittedName>
        <fullName evidence="2">Uncharacterized protein</fullName>
    </submittedName>
</protein>
<gene>
    <name evidence="2" type="ORF">CVT26_016102</name>
</gene>
<dbReference type="AlphaFoldDB" id="A0A409WAC8"/>
<dbReference type="EMBL" id="NHYE01005258">
    <property type="protein sequence ID" value="PPQ75455.1"/>
    <property type="molecule type" value="Genomic_DNA"/>
</dbReference>
<feature type="compositionally biased region" description="Low complexity" evidence="1">
    <location>
        <begin position="37"/>
        <end position="49"/>
    </location>
</feature>
<feature type="compositionally biased region" description="Low complexity" evidence="1">
    <location>
        <begin position="73"/>
        <end position="83"/>
    </location>
</feature>
<feature type="region of interest" description="Disordered" evidence="1">
    <location>
        <begin position="69"/>
        <end position="92"/>
    </location>
</feature>